<dbReference type="Gene3D" id="3.30.565.10">
    <property type="entry name" value="Histidine kinase-like ATPase, C-terminal domain"/>
    <property type="match status" value="1"/>
</dbReference>
<keyword evidence="15" id="KW-0902">Two-component regulatory system</keyword>
<feature type="domain" description="Histidine kinase" evidence="22">
    <location>
        <begin position="528"/>
        <end position="614"/>
    </location>
</feature>
<evidence type="ECO:0000256" key="11">
    <source>
        <dbReference type="ARBA" id="ARBA00022741"/>
    </source>
</evidence>
<comment type="caution">
    <text evidence="23">The sequence shown here is derived from an EMBL/GenBank/DDBJ whole genome shotgun (WGS) entry which is preliminary data.</text>
</comment>
<evidence type="ECO:0000256" key="17">
    <source>
        <dbReference type="ARBA" id="ARBA00024827"/>
    </source>
</evidence>
<evidence type="ECO:0000256" key="12">
    <source>
        <dbReference type="ARBA" id="ARBA00022777"/>
    </source>
</evidence>
<evidence type="ECO:0000256" key="6">
    <source>
        <dbReference type="ARBA" id="ARBA00022485"/>
    </source>
</evidence>
<evidence type="ECO:0000256" key="16">
    <source>
        <dbReference type="ARBA" id="ARBA00023014"/>
    </source>
</evidence>
<comment type="catalytic activity">
    <reaction evidence="1">
        <text>ATP + protein L-histidine = ADP + protein N-phospho-L-histidine.</text>
        <dbReference type="EC" id="2.7.13.3"/>
    </reaction>
</comment>
<keyword evidence="14" id="KW-0408">Iron</keyword>
<keyword evidence="19" id="KW-0802">TPR repeat</keyword>
<dbReference type="SUPFAM" id="SSF55874">
    <property type="entry name" value="ATPase domain of HSP90 chaperone/DNA topoisomerase II/histidine kinase"/>
    <property type="match status" value="1"/>
</dbReference>
<dbReference type="InterPro" id="IPR011712">
    <property type="entry name" value="Sig_transdc_His_kin_sub3_dim/P"/>
</dbReference>
<dbReference type="InterPro" id="IPR036890">
    <property type="entry name" value="HATPase_C_sf"/>
</dbReference>
<accession>A0ABW0BVL3</accession>
<dbReference type="InterPro" id="IPR019734">
    <property type="entry name" value="TPR_rpt"/>
</dbReference>
<evidence type="ECO:0000256" key="20">
    <source>
        <dbReference type="SAM" id="Coils"/>
    </source>
</evidence>
<evidence type="ECO:0000256" key="15">
    <source>
        <dbReference type="ARBA" id="ARBA00023012"/>
    </source>
</evidence>
<evidence type="ECO:0000256" key="19">
    <source>
        <dbReference type="PROSITE-ProRule" id="PRU00339"/>
    </source>
</evidence>
<dbReference type="Gene3D" id="1.25.40.10">
    <property type="entry name" value="Tetratricopeptide repeat domain"/>
    <property type="match status" value="2"/>
</dbReference>
<comment type="function">
    <text evidence="17">Member of the two-component regulatory system NreB/NreC involved in the control of dissimilatory nitrate/nitrite reduction in response to oxygen. NreB functions as a direct oxygen sensor histidine kinase which is autophosphorylated, in the absence of oxygen, probably at the conserved histidine residue, and transfers its phosphate group probably to a conserved aspartate residue of NreC. NreB/NreC activates the expression of the nitrate (narGHJI) and nitrite (nir) reductase operons, as well as the putative nitrate transporter gene narT.</text>
</comment>
<sequence length="615" mass="69429">MLIFLHLALTSYSQDLKSLLRKAATTADSADYYFGESKKLIIQPEDQAEFDFAKNAYHANSGELDSCIYFGQRAFEYFKGKNDLLKQVYILHYMGVAYRMAGQYEEAINSLFQAIPISQQLGDLTWQGWILQGISLNYHDFGAYQKGISFGQRALEVLSKNLEKDPRSVAIALNTLAINYDDWGKYDSAIFFHMQVMDLKDRLDTLQFSFTYNNIGNTLIKLNRLPEAKNWIQRAIVITEKRQSQGNDESYDLATNYTNLGQILGKQGIHADAKAALRKGLAFAQQSQSLEKIKDSYQALYEFNKSNGKSDSALVYLELLSGIEDSFFNLQSAKAISDAEAKYELAEKERNLTEERLRVQQSRFAFMTLAAILGLVGVLGFHFFRQQKLKSIQKDQEIELQKALSKVETQTQLHEQRLKISRDLHDNIGTQLTFVTLGMDSLKASFSNPPGPVLNQIDHLKTFTKTTIQELRDTVWAMNQSQMTFEDIQGRILGFTENLTWKEDLSLEIELDPELEKITLGSFEGISIYRIIQESLNNALKHAQASVISARLNKDAEGLQIIIQDNGIGFDPSSTSGNGLTHLRSRVNELNGSISFHSVSGEGTRIEISIPLQSS</sequence>
<evidence type="ECO:0000313" key="24">
    <source>
        <dbReference type="Proteomes" id="UP001596163"/>
    </source>
</evidence>
<evidence type="ECO:0000256" key="10">
    <source>
        <dbReference type="ARBA" id="ARBA00022723"/>
    </source>
</evidence>
<keyword evidence="20" id="KW-0175">Coiled coil</keyword>
<dbReference type="Proteomes" id="UP001596163">
    <property type="component" value="Unassembled WGS sequence"/>
</dbReference>
<feature type="transmembrane region" description="Helical" evidence="21">
    <location>
        <begin position="364"/>
        <end position="384"/>
    </location>
</feature>
<reference evidence="24" key="1">
    <citation type="journal article" date="2019" name="Int. J. Syst. Evol. Microbiol.">
        <title>The Global Catalogue of Microorganisms (GCM) 10K type strain sequencing project: providing services to taxonomists for standard genome sequencing and annotation.</title>
        <authorList>
            <consortium name="The Broad Institute Genomics Platform"/>
            <consortium name="The Broad Institute Genome Sequencing Center for Infectious Disease"/>
            <person name="Wu L."/>
            <person name="Ma J."/>
        </authorList>
    </citation>
    <scope>NUCLEOTIDE SEQUENCE [LARGE SCALE GENOMIC DNA]</scope>
    <source>
        <strain evidence="24">CGMCC 1.7030</strain>
    </source>
</reference>
<evidence type="ECO:0000259" key="22">
    <source>
        <dbReference type="PROSITE" id="PS50109"/>
    </source>
</evidence>
<dbReference type="PANTHER" id="PTHR24421:SF10">
    <property type="entry name" value="NITRATE_NITRITE SENSOR PROTEIN NARQ"/>
    <property type="match status" value="1"/>
</dbReference>
<protein>
    <recommendedName>
        <fullName evidence="5">Oxygen sensor histidine kinase NreB</fullName>
        <ecNumber evidence="4">2.7.13.3</ecNumber>
    </recommendedName>
    <alternativeName>
        <fullName evidence="18">Nitrogen regulation protein B</fullName>
    </alternativeName>
</protein>
<evidence type="ECO:0000256" key="18">
    <source>
        <dbReference type="ARBA" id="ARBA00030800"/>
    </source>
</evidence>
<evidence type="ECO:0000256" key="9">
    <source>
        <dbReference type="ARBA" id="ARBA00022679"/>
    </source>
</evidence>
<evidence type="ECO:0000256" key="2">
    <source>
        <dbReference type="ARBA" id="ARBA00001966"/>
    </source>
</evidence>
<dbReference type="GO" id="GO:0005524">
    <property type="term" value="F:ATP binding"/>
    <property type="evidence" value="ECO:0007669"/>
    <property type="project" value="UniProtKB-KW"/>
</dbReference>
<evidence type="ECO:0000256" key="13">
    <source>
        <dbReference type="ARBA" id="ARBA00022840"/>
    </source>
</evidence>
<keyword evidence="13 23" id="KW-0067">ATP-binding</keyword>
<dbReference type="SMART" id="SM00028">
    <property type="entry name" value="TPR"/>
    <property type="match status" value="5"/>
</dbReference>
<evidence type="ECO:0000256" key="14">
    <source>
        <dbReference type="ARBA" id="ARBA00023004"/>
    </source>
</evidence>
<dbReference type="EMBL" id="JBHSKS010000003">
    <property type="protein sequence ID" value="MFC5191069.1"/>
    <property type="molecule type" value="Genomic_DNA"/>
</dbReference>
<feature type="coiled-coil region" evidence="20">
    <location>
        <begin position="336"/>
        <end position="363"/>
    </location>
</feature>
<organism evidence="23 24">
    <name type="scientific">Algoriphagus aquatilis</name>
    <dbReference type="NCBI Taxonomy" id="490186"/>
    <lineage>
        <taxon>Bacteria</taxon>
        <taxon>Pseudomonadati</taxon>
        <taxon>Bacteroidota</taxon>
        <taxon>Cytophagia</taxon>
        <taxon>Cytophagales</taxon>
        <taxon>Cyclobacteriaceae</taxon>
        <taxon>Algoriphagus</taxon>
    </lineage>
</organism>
<dbReference type="InterPro" id="IPR050482">
    <property type="entry name" value="Sensor_HK_TwoCompSys"/>
</dbReference>
<dbReference type="PROSITE" id="PS50005">
    <property type="entry name" value="TPR"/>
    <property type="match status" value="1"/>
</dbReference>
<evidence type="ECO:0000313" key="23">
    <source>
        <dbReference type="EMBL" id="MFC5191069.1"/>
    </source>
</evidence>
<evidence type="ECO:0000256" key="5">
    <source>
        <dbReference type="ARBA" id="ARBA00017322"/>
    </source>
</evidence>
<proteinExistence type="predicted"/>
<keyword evidence="21" id="KW-1133">Transmembrane helix</keyword>
<keyword evidence="21" id="KW-0812">Transmembrane</keyword>
<dbReference type="PROSITE" id="PS50109">
    <property type="entry name" value="HIS_KIN"/>
    <property type="match status" value="1"/>
</dbReference>
<comment type="subcellular location">
    <subcellularLocation>
        <location evidence="3">Cytoplasm</location>
    </subcellularLocation>
</comment>
<dbReference type="CDD" id="cd16917">
    <property type="entry name" value="HATPase_UhpB-NarQ-NarX-like"/>
    <property type="match status" value="1"/>
</dbReference>
<evidence type="ECO:0000256" key="8">
    <source>
        <dbReference type="ARBA" id="ARBA00022553"/>
    </source>
</evidence>
<dbReference type="Pfam" id="PF13374">
    <property type="entry name" value="TPR_10"/>
    <property type="match status" value="1"/>
</dbReference>
<keyword evidence="9" id="KW-0808">Transferase</keyword>
<evidence type="ECO:0000256" key="3">
    <source>
        <dbReference type="ARBA" id="ARBA00004496"/>
    </source>
</evidence>
<keyword evidence="12" id="KW-0418">Kinase</keyword>
<dbReference type="PANTHER" id="PTHR24421">
    <property type="entry name" value="NITRATE/NITRITE SENSOR PROTEIN NARX-RELATED"/>
    <property type="match status" value="1"/>
</dbReference>
<keyword evidence="16" id="KW-0411">Iron-sulfur</keyword>
<dbReference type="SUPFAM" id="SSF48452">
    <property type="entry name" value="TPR-like"/>
    <property type="match status" value="1"/>
</dbReference>
<keyword evidence="7" id="KW-0963">Cytoplasm</keyword>
<keyword evidence="10" id="KW-0479">Metal-binding</keyword>
<dbReference type="EC" id="2.7.13.3" evidence="4"/>
<evidence type="ECO:0000256" key="1">
    <source>
        <dbReference type="ARBA" id="ARBA00000085"/>
    </source>
</evidence>
<comment type="cofactor">
    <cofactor evidence="2">
        <name>[4Fe-4S] cluster</name>
        <dbReference type="ChEBI" id="CHEBI:49883"/>
    </cofactor>
</comment>
<gene>
    <name evidence="23" type="ORF">ACFPIK_04775</name>
</gene>
<dbReference type="Pfam" id="PF02518">
    <property type="entry name" value="HATPase_c"/>
    <property type="match status" value="1"/>
</dbReference>
<feature type="repeat" description="TPR" evidence="19">
    <location>
        <begin position="88"/>
        <end position="121"/>
    </location>
</feature>
<dbReference type="InterPro" id="IPR005467">
    <property type="entry name" value="His_kinase_dom"/>
</dbReference>
<dbReference type="SMART" id="SM00387">
    <property type="entry name" value="HATPase_c"/>
    <property type="match status" value="1"/>
</dbReference>
<dbReference type="RefSeq" id="WP_377912775.1">
    <property type="nucleotide sequence ID" value="NZ_JBHSKS010000003.1"/>
</dbReference>
<keyword evidence="21" id="KW-0472">Membrane</keyword>
<dbReference type="Pfam" id="PF07730">
    <property type="entry name" value="HisKA_3"/>
    <property type="match status" value="1"/>
</dbReference>
<dbReference type="Gene3D" id="1.20.5.1930">
    <property type="match status" value="1"/>
</dbReference>
<keyword evidence="6" id="KW-0004">4Fe-4S</keyword>
<name>A0ABW0BVL3_9BACT</name>
<dbReference type="PRINTS" id="PR00344">
    <property type="entry name" value="BCTRLSENSOR"/>
</dbReference>
<evidence type="ECO:0000256" key="4">
    <source>
        <dbReference type="ARBA" id="ARBA00012438"/>
    </source>
</evidence>
<evidence type="ECO:0000256" key="7">
    <source>
        <dbReference type="ARBA" id="ARBA00022490"/>
    </source>
</evidence>
<dbReference type="InterPro" id="IPR004358">
    <property type="entry name" value="Sig_transdc_His_kin-like_C"/>
</dbReference>
<dbReference type="InterPro" id="IPR011990">
    <property type="entry name" value="TPR-like_helical_dom_sf"/>
</dbReference>
<keyword evidence="8" id="KW-0597">Phosphoprotein</keyword>
<evidence type="ECO:0000256" key="21">
    <source>
        <dbReference type="SAM" id="Phobius"/>
    </source>
</evidence>
<dbReference type="InterPro" id="IPR003594">
    <property type="entry name" value="HATPase_dom"/>
</dbReference>
<keyword evidence="11" id="KW-0547">Nucleotide-binding</keyword>
<keyword evidence="24" id="KW-1185">Reference proteome</keyword>